<name>A0A381ZTB7_9ZZZZ</name>
<evidence type="ECO:0000313" key="1">
    <source>
        <dbReference type="EMBL" id="SVA92439.1"/>
    </source>
</evidence>
<accession>A0A381ZTB7</accession>
<proteinExistence type="predicted"/>
<protein>
    <submittedName>
        <fullName evidence="1">Uncharacterized protein</fullName>
    </submittedName>
</protein>
<reference evidence="1" key="1">
    <citation type="submission" date="2018-05" db="EMBL/GenBank/DDBJ databases">
        <authorList>
            <person name="Lanie J.A."/>
            <person name="Ng W.-L."/>
            <person name="Kazmierczak K.M."/>
            <person name="Andrzejewski T.M."/>
            <person name="Davidsen T.M."/>
            <person name="Wayne K.J."/>
            <person name="Tettelin H."/>
            <person name="Glass J.I."/>
            <person name="Rusch D."/>
            <person name="Podicherti R."/>
            <person name="Tsui H.-C.T."/>
            <person name="Winkler M.E."/>
        </authorList>
    </citation>
    <scope>NUCLEOTIDE SEQUENCE</scope>
</reference>
<dbReference type="AlphaFoldDB" id="A0A381ZTB7"/>
<gene>
    <name evidence="1" type="ORF">METZ01_LOCUS145293</name>
</gene>
<dbReference type="EMBL" id="UINC01022560">
    <property type="protein sequence ID" value="SVA92439.1"/>
    <property type="molecule type" value="Genomic_DNA"/>
</dbReference>
<organism evidence="1">
    <name type="scientific">marine metagenome</name>
    <dbReference type="NCBI Taxonomy" id="408172"/>
    <lineage>
        <taxon>unclassified sequences</taxon>
        <taxon>metagenomes</taxon>
        <taxon>ecological metagenomes</taxon>
    </lineage>
</organism>
<sequence>MFYEVKVFDAKGELKKVLSPKKLSNRFWKEGEQKLIDFTDKEKGAANTDNQIYNNDEFQLENS</sequence>